<gene>
    <name evidence="1" type="ORF">CFP71_19065</name>
</gene>
<proteinExistence type="predicted"/>
<evidence type="ECO:0000313" key="2">
    <source>
        <dbReference type="Proteomes" id="UP000215223"/>
    </source>
</evidence>
<sequence>MSGRTESQNIGYRVSATFDLDARFPGQVFRNDVGESLFCEFDAVLTPDFWPALSAMARWHDDDHVDLLVLPDGDELTECTAVSLPVEASEDDYWASIGFEPDGDALGSIAIAAKVVAVTGRSGKWGCWGERDPEIAVFRGFPSDAARDEWRDRFGPFLETRGALRSYLPPTFAGRIVPDEYAASLTSNYGAVG</sequence>
<dbReference type="EMBL" id="NMQT01000066">
    <property type="protein sequence ID" value="OXM54819.1"/>
    <property type="molecule type" value="Genomic_DNA"/>
</dbReference>
<keyword evidence="2" id="KW-1185">Reference proteome</keyword>
<dbReference type="Proteomes" id="UP000215223">
    <property type="component" value="Unassembled WGS sequence"/>
</dbReference>
<organism evidence="1 2">
    <name type="scientific">Amycolatopsis thailandensis</name>
    <dbReference type="NCBI Taxonomy" id="589330"/>
    <lineage>
        <taxon>Bacteria</taxon>
        <taxon>Bacillati</taxon>
        <taxon>Actinomycetota</taxon>
        <taxon>Actinomycetes</taxon>
        <taxon>Pseudonocardiales</taxon>
        <taxon>Pseudonocardiaceae</taxon>
        <taxon>Amycolatopsis</taxon>
    </lineage>
</organism>
<protein>
    <submittedName>
        <fullName evidence="1">Uncharacterized protein</fullName>
    </submittedName>
</protein>
<accession>A0A229S807</accession>
<name>A0A229S807_9PSEU</name>
<dbReference type="RefSeq" id="WP_093935221.1">
    <property type="nucleotide sequence ID" value="NZ_NMQT01000066.1"/>
</dbReference>
<evidence type="ECO:0000313" key="1">
    <source>
        <dbReference type="EMBL" id="OXM54819.1"/>
    </source>
</evidence>
<reference evidence="1 2" key="1">
    <citation type="submission" date="2017-07" db="EMBL/GenBank/DDBJ databases">
        <title>Amycolatopsis thailandensis Genome sequencing and assembly.</title>
        <authorList>
            <person name="Kaur N."/>
            <person name="Mayilraj S."/>
        </authorList>
    </citation>
    <scope>NUCLEOTIDE SEQUENCE [LARGE SCALE GENOMIC DNA]</scope>
    <source>
        <strain evidence="1 2">JCM 16380</strain>
    </source>
</reference>
<comment type="caution">
    <text evidence="1">The sequence shown here is derived from an EMBL/GenBank/DDBJ whole genome shotgun (WGS) entry which is preliminary data.</text>
</comment>
<dbReference type="OrthoDB" id="3522337at2"/>
<dbReference type="AlphaFoldDB" id="A0A229S807"/>